<reference evidence="1 2" key="1">
    <citation type="submission" date="2018-11" db="EMBL/GenBank/DDBJ databases">
        <authorList>
            <consortium name="Pathogen Informatics"/>
        </authorList>
    </citation>
    <scope>NUCLEOTIDE SEQUENCE [LARGE SCALE GENOMIC DNA]</scope>
</reference>
<accession>A0A3P6UDP5</accession>
<dbReference type="EMBL" id="UYRV01024286">
    <property type="protein sequence ID" value="VDK75211.1"/>
    <property type="molecule type" value="Genomic_DNA"/>
</dbReference>
<protein>
    <submittedName>
        <fullName evidence="1">Uncharacterized protein</fullName>
    </submittedName>
</protein>
<organism evidence="1 2">
    <name type="scientific">Cylicostephanus goldi</name>
    <name type="common">Nematode worm</name>
    <dbReference type="NCBI Taxonomy" id="71465"/>
    <lineage>
        <taxon>Eukaryota</taxon>
        <taxon>Metazoa</taxon>
        <taxon>Ecdysozoa</taxon>
        <taxon>Nematoda</taxon>
        <taxon>Chromadorea</taxon>
        <taxon>Rhabditida</taxon>
        <taxon>Rhabditina</taxon>
        <taxon>Rhabditomorpha</taxon>
        <taxon>Strongyloidea</taxon>
        <taxon>Strongylidae</taxon>
        <taxon>Cylicostephanus</taxon>
    </lineage>
</organism>
<proteinExistence type="predicted"/>
<keyword evidence="2" id="KW-1185">Reference proteome</keyword>
<name>A0A3P6UDP5_CYLGO</name>
<sequence>MDTTMDEREREAHRSPEKRSQIIVADTDLSCRRPADRVRQRWRFDTDRARETRPRTMNYQRDTL</sequence>
<evidence type="ECO:0000313" key="1">
    <source>
        <dbReference type="EMBL" id="VDK75211.1"/>
    </source>
</evidence>
<evidence type="ECO:0000313" key="2">
    <source>
        <dbReference type="Proteomes" id="UP000271889"/>
    </source>
</evidence>
<dbReference type="Proteomes" id="UP000271889">
    <property type="component" value="Unassembled WGS sequence"/>
</dbReference>
<feature type="non-terminal residue" evidence="1">
    <location>
        <position position="64"/>
    </location>
</feature>
<gene>
    <name evidence="1" type="ORF">CGOC_LOCUS7117</name>
</gene>
<dbReference type="AlphaFoldDB" id="A0A3P6UDP5"/>